<feature type="transmembrane region" description="Helical" evidence="2">
    <location>
        <begin position="129"/>
        <end position="156"/>
    </location>
</feature>
<keyword evidence="2" id="KW-1133">Transmembrane helix</keyword>
<protein>
    <submittedName>
        <fullName evidence="3">Putative ABC transporter permease</fullName>
    </submittedName>
</protein>
<comment type="caution">
    <text evidence="3">The sequence shown here is derived from an EMBL/GenBank/DDBJ whole genome shotgun (WGS) entry which is preliminary data.</text>
</comment>
<feature type="region of interest" description="Disordered" evidence="1">
    <location>
        <begin position="1"/>
        <end position="24"/>
    </location>
</feature>
<feature type="transmembrane region" description="Helical" evidence="2">
    <location>
        <begin position="315"/>
        <end position="341"/>
    </location>
</feature>
<feature type="transmembrane region" description="Helical" evidence="2">
    <location>
        <begin position="361"/>
        <end position="383"/>
    </location>
</feature>
<keyword evidence="2" id="KW-0472">Membrane</keyword>
<accession>A0A6I5MZ03</accession>
<feature type="transmembrane region" description="Helical" evidence="2">
    <location>
        <begin position="189"/>
        <end position="206"/>
    </location>
</feature>
<name>A0A6I5MZ03_9BIFI</name>
<sequence>MSEDRQARAPKEPQREKDAAGKTAVTQAVTNAVAAGQAAAATATKTVKQDVADLEADRRRHRKLDKEWHDEEEEVDASQHKLNVFVRILGGVIAICGLAALPFLAMQIMQFTQQVTDGSVGVEVKSLTFLLEAIHIVVQIVTALAMVVFGFLLIVGKRRYAMYWAYVLIPLVIAKGLLVVCLHGLDYHLILPFVQLVVLVVLSVTVDPQLRRERQVQHQLRQMDRHAEYEKAKAENMAGRDLTGKGYVSLNFFNIFWMFVVASVVGLILETIFHLIVFGAYQDRAGMLWGPFSPIYGFGAVLMTVFLNRLYKSNWFLIFCASAVIGGAFEYFTSWFMQTAFGITAWNYSNEWGNIDGRTSVAFMCCWGLLGLAWLKIILPPLLKLIQKIPWKVRYWLTIVCFVLLLFDGVMTLLALDAWYSRLADISQNTPVAEFFARYFDNSFMANRFQTMSLNPKSAGRL</sequence>
<dbReference type="InterPro" id="IPR010540">
    <property type="entry name" value="CmpB_TMEM229"/>
</dbReference>
<gene>
    <name evidence="3" type="ORF">F6S87_04480</name>
</gene>
<feature type="transmembrane region" description="Helical" evidence="2">
    <location>
        <begin position="287"/>
        <end position="308"/>
    </location>
</feature>
<reference evidence="3 4" key="1">
    <citation type="submission" date="2019-09" db="EMBL/GenBank/DDBJ databases">
        <title>Phylogenetic characterization of a novel taxon of the genus Bifidobacterium: Bifidobacterium choloepi sp. nov.</title>
        <authorList>
            <person name="Modesto M."/>
            <person name="Satti M."/>
        </authorList>
    </citation>
    <scope>NUCLEOTIDE SEQUENCE [LARGE SCALE GENOMIC DNA]</scope>
    <source>
        <strain evidence="3 4">BRDM6</strain>
    </source>
</reference>
<dbReference type="EMBL" id="VYSG01000001">
    <property type="protein sequence ID" value="NEG69868.1"/>
    <property type="molecule type" value="Genomic_DNA"/>
</dbReference>
<evidence type="ECO:0000313" key="3">
    <source>
        <dbReference type="EMBL" id="NEG69868.1"/>
    </source>
</evidence>
<feature type="transmembrane region" description="Helical" evidence="2">
    <location>
        <begin position="163"/>
        <end position="183"/>
    </location>
</feature>
<organism evidence="3 4">
    <name type="scientific">Bifidobacterium choloepi</name>
    <dbReference type="NCBI Taxonomy" id="2614131"/>
    <lineage>
        <taxon>Bacteria</taxon>
        <taxon>Bacillati</taxon>
        <taxon>Actinomycetota</taxon>
        <taxon>Actinomycetes</taxon>
        <taxon>Bifidobacteriales</taxon>
        <taxon>Bifidobacteriaceae</taxon>
        <taxon>Bifidobacterium</taxon>
    </lineage>
</organism>
<feature type="transmembrane region" description="Helical" evidence="2">
    <location>
        <begin position="255"/>
        <end position="281"/>
    </location>
</feature>
<feature type="transmembrane region" description="Helical" evidence="2">
    <location>
        <begin position="395"/>
        <end position="420"/>
    </location>
</feature>
<evidence type="ECO:0000256" key="2">
    <source>
        <dbReference type="SAM" id="Phobius"/>
    </source>
</evidence>
<keyword evidence="4" id="KW-1185">Reference proteome</keyword>
<keyword evidence="2" id="KW-0812">Transmembrane</keyword>
<evidence type="ECO:0000313" key="4">
    <source>
        <dbReference type="Proteomes" id="UP000469292"/>
    </source>
</evidence>
<evidence type="ECO:0000256" key="1">
    <source>
        <dbReference type="SAM" id="MobiDB-lite"/>
    </source>
</evidence>
<feature type="transmembrane region" description="Helical" evidence="2">
    <location>
        <begin position="88"/>
        <end position="109"/>
    </location>
</feature>
<dbReference type="Pfam" id="PF06541">
    <property type="entry name" value="ABC_trans_CmpB"/>
    <property type="match status" value="1"/>
</dbReference>
<proteinExistence type="predicted"/>
<dbReference type="Proteomes" id="UP000469292">
    <property type="component" value="Unassembled WGS sequence"/>
</dbReference>
<feature type="compositionally biased region" description="Basic and acidic residues" evidence="1">
    <location>
        <begin position="1"/>
        <end position="20"/>
    </location>
</feature>
<dbReference type="RefSeq" id="WP_163227387.1">
    <property type="nucleotide sequence ID" value="NZ_VYSG01000001.1"/>
</dbReference>
<dbReference type="AlphaFoldDB" id="A0A6I5MZ03"/>